<name>A0AAD9PFE2_RIDPI</name>
<dbReference type="EMBL" id="JAODUO010000006">
    <property type="protein sequence ID" value="KAK2193801.1"/>
    <property type="molecule type" value="Genomic_DNA"/>
</dbReference>
<organism evidence="2 3">
    <name type="scientific">Ridgeia piscesae</name>
    <name type="common">Tubeworm</name>
    <dbReference type="NCBI Taxonomy" id="27915"/>
    <lineage>
        <taxon>Eukaryota</taxon>
        <taxon>Metazoa</taxon>
        <taxon>Spiralia</taxon>
        <taxon>Lophotrochozoa</taxon>
        <taxon>Annelida</taxon>
        <taxon>Polychaeta</taxon>
        <taxon>Sedentaria</taxon>
        <taxon>Canalipalpata</taxon>
        <taxon>Sabellida</taxon>
        <taxon>Siboglinidae</taxon>
        <taxon>Ridgeia</taxon>
    </lineage>
</organism>
<sequence>MISIPPYNPIYETSNKVEYPSHGVIGVAERFHEIPTYELLARPIRALHPRMRPVSPDYNVDPRDVRCDPGLGAGFGVNAPNVTKIEPPKDIVNKAPPSKIGPHPQTGKRYPNGFMYRLYEDDGKPAKYEYGYVPSSRRDMVDILAHHRSYSTTTRDMTEEGKLPLEPRPELTTTREVETDRAADRWKRFYPKPAPWQRCGLKWDRAQLRPILGLPRELVEPRALGQDRLMDAREHPEMKPEFQMIRDLVKEDLLPNAFEKPVLNFSGYVPRRCVEATLEPRRPQPDKYLTVARQFYHPIPGCEYQPPPFPRDDRFTRSISIKDPICPSKRSRTEPVEPPSTFYKYF</sequence>
<reference evidence="2" key="1">
    <citation type="journal article" date="2023" name="Mol. Biol. Evol.">
        <title>Third-Generation Sequencing Reveals the Adaptive Role of the Epigenome in Three Deep-Sea Polychaetes.</title>
        <authorList>
            <person name="Perez M."/>
            <person name="Aroh O."/>
            <person name="Sun Y."/>
            <person name="Lan Y."/>
            <person name="Juniper S.K."/>
            <person name="Young C.R."/>
            <person name="Angers B."/>
            <person name="Qian P.Y."/>
        </authorList>
    </citation>
    <scope>NUCLEOTIDE SEQUENCE</scope>
    <source>
        <strain evidence="2">R07B-5</strain>
    </source>
</reference>
<evidence type="ECO:0000256" key="1">
    <source>
        <dbReference type="SAM" id="MobiDB-lite"/>
    </source>
</evidence>
<evidence type="ECO:0000313" key="3">
    <source>
        <dbReference type="Proteomes" id="UP001209878"/>
    </source>
</evidence>
<accession>A0AAD9PFE2</accession>
<dbReference type="AlphaFoldDB" id="A0AAD9PFE2"/>
<feature type="region of interest" description="Disordered" evidence="1">
    <location>
        <begin position="86"/>
        <end position="107"/>
    </location>
</feature>
<dbReference type="Proteomes" id="UP001209878">
    <property type="component" value="Unassembled WGS sequence"/>
</dbReference>
<protein>
    <submittedName>
        <fullName evidence="2">Uncharacterized protein</fullName>
    </submittedName>
</protein>
<evidence type="ECO:0000313" key="2">
    <source>
        <dbReference type="EMBL" id="KAK2193801.1"/>
    </source>
</evidence>
<gene>
    <name evidence="2" type="ORF">NP493_5g07016</name>
</gene>
<proteinExistence type="predicted"/>
<comment type="caution">
    <text evidence="2">The sequence shown here is derived from an EMBL/GenBank/DDBJ whole genome shotgun (WGS) entry which is preliminary data.</text>
</comment>
<keyword evidence="3" id="KW-1185">Reference proteome</keyword>